<dbReference type="RefSeq" id="WP_031140945.1">
    <property type="nucleotide sequence ID" value="NZ_BNEE01000006.1"/>
</dbReference>
<protein>
    <recommendedName>
        <fullName evidence="1">Polynucleotide kinase PNKP phosphatase domain-containing protein</fullName>
    </recommendedName>
</protein>
<dbReference type="OrthoDB" id="5189293at2"/>
<keyword evidence="3" id="KW-1185">Reference proteome</keyword>
<organism evidence="2 3">
    <name type="scientific">Streptomyces xanthophaeus</name>
    <dbReference type="NCBI Taxonomy" id="67385"/>
    <lineage>
        <taxon>Bacteria</taxon>
        <taxon>Bacillati</taxon>
        <taxon>Actinomycetota</taxon>
        <taxon>Actinomycetes</taxon>
        <taxon>Kitasatosporales</taxon>
        <taxon>Streptomycetaceae</taxon>
        <taxon>Streptomyces</taxon>
    </lineage>
</organism>
<dbReference type="EMBL" id="BNEE01000006">
    <property type="protein sequence ID" value="GHI86084.1"/>
    <property type="molecule type" value="Genomic_DNA"/>
</dbReference>
<dbReference type="AlphaFoldDB" id="A0A919GY55"/>
<evidence type="ECO:0000313" key="2">
    <source>
        <dbReference type="EMBL" id="GHI86084.1"/>
    </source>
</evidence>
<accession>A0A919GY55</accession>
<evidence type="ECO:0000313" key="3">
    <source>
        <dbReference type="Proteomes" id="UP000600026"/>
    </source>
</evidence>
<dbReference type="InterPro" id="IPR036412">
    <property type="entry name" value="HAD-like_sf"/>
</dbReference>
<dbReference type="InterPro" id="IPR056782">
    <property type="entry name" value="HAD_PNKP"/>
</dbReference>
<feature type="domain" description="Polynucleotide kinase PNKP phosphatase" evidence="1">
    <location>
        <begin position="12"/>
        <end position="144"/>
    </location>
</feature>
<proteinExistence type="predicted"/>
<evidence type="ECO:0000259" key="1">
    <source>
        <dbReference type="Pfam" id="PF25109"/>
    </source>
</evidence>
<dbReference type="GeneID" id="96807017"/>
<gene>
    <name evidence="2" type="ORF">Sxan_34480</name>
</gene>
<sequence>MSEINSRRPLAVFDIDNTLADTAHRQSFLERRPRDWSGFFAAAPADPPLARGVALAVESAADCEVVYLTGRPERCRKDTVDWLERHGLPEGRLWMRGDQDRRPARTTKVEVLKKIARGREVRMLVDDDELVCQAVRAAGFPVVRADWAEDAPELEAAQEREGRT</sequence>
<dbReference type="Proteomes" id="UP000600026">
    <property type="component" value="Unassembled WGS sequence"/>
</dbReference>
<dbReference type="InterPro" id="IPR023214">
    <property type="entry name" value="HAD_sf"/>
</dbReference>
<dbReference type="Pfam" id="PF25109">
    <property type="entry name" value="HAD_PNKP"/>
    <property type="match status" value="1"/>
</dbReference>
<reference evidence="2" key="1">
    <citation type="submission" date="2020-09" db="EMBL/GenBank/DDBJ databases">
        <title>Whole genome shotgun sequence of Streptomyces xanthophaeus NBRC 12829.</title>
        <authorList>
            <person name="Komaki H."/>
            <person name="Tamura T."/>
        </authorList>
    </citation>
    <scope>NUCLEOTIDE SEQUENCE</scope>
    <source>
        <strain evidence="2">NBRC 12829</strain>
    </source>
</reference>
<comment type="caution">
    <text evidence="2">The sequence shown here is derived from an EMBL/GenBank/DDBJ whole genome shotgun (WGS) entry which is preliminary data.</text>
</comment>
<dbReference type="Gene3D" id="3.40.50.1000">
    <property type="entry name" value="HAD superfamily/HAD-like"/>
    <property type="match status" value="1"/>
</dbReference>
<dbReference type="SUPFAM" id="SSF56784">
    <property type="entry name" value="HAD-like"/>
    <property type="match status" value="1"/>
</dbReference>
<name>A0A919GY55_9ACTN</name>